<reference evidence="6" key="1">
    <citation type="submission" date="2016-03" db="EMBL/GenBank/DDBJ databases">
        <authorList>
            <person name="Guldener U."/>
        </authorList>
    </citation>
    <scope>NUCLEOTIDE SEQUENCE [LARGE SCALE GENOMIC DNA]</scope>
</reference>
<dbReference type="SUPFAM" id="SSF144232">
    <property type="entry name" value="HIT/MYND zinc finger-like"/>
    <property type="match status" value="1"/>
</dbReference>
<keyword evidence="3" id="KW-0862">Zinc</keyword>
<dbReference type="Pfam" id="PF01753">
    <property type="entry name" value="zf-MYND"/>
    <property type="match status" value="1"/>
</dbReference>
<dbReference type="AlphaFoldDB" id="A0A1E1MI57"/>
<evidence type="ECO:0000313" key="5">
    <source>
        <dbReference type="EMBL" id="CZT48395.1"/>
    </source>
</evidence>
<sequence>MSLIIYTICKKQTDSLCSTCNSAAYCSPACQKLDKPLHSLFYTKIRGFITNNPRPADEYLSTHNLGILFPVNSKMPELIWVMNTIMFEQVGETWCVVAKLQDHIEDAASPFVFLPAPKNERCNIEVYIGNSCYGRDRPNKCHGHLLQEYQTTEGVNLAMPEHKWVGSIVVLRSRTYNRKDEDEEGLRGSVENNKVYDDITLAEFRSALQYVGKDALLYESLADNKCFLRNEISWTKGFKISYDGDMKVLDKKQFRDVLVASRHMNHHLIHKKNVSAISAHMNVALCVFKCGFQSLVVETFNAVTVNGAFENHDASILMLCADPGDENTWGASDFAEWDRGNEPTVLIIRQDLSPINA</sequence>
<proteinExistence type="predicted"/>
<evidence type="ECO:0000313" key="6">
    <source>
        <dbReference type="Proteomes" id="UP000177625"/>
    </source>
</evidence>
<evidence type="ECO:0000259" key="4">
    <source>
        <dbReference type="Pfam" id="PF01753"/>
    </source>
</evidence>
<evidence type="ECO:0000256" key="2">
    <source>
        <dbReference type="ARBA" id="ARBA00022771"/>
    </source>
</evidence>
<dbReference type="GO" id="GO:0008270">
    <property type="term" value="F:zinc ion binding"/>
    <property type="evidence" value="ECO:0007669"/>
    <property type="project" value="UniProtKB-KW"/>
</dbReference>
<evidence type="ECO:0000256" key="1">
    <source>
        <dbReference type="ARBA" id="ARBA00022723"/>
    </source>
</evidence>
<protein>
    <recommendedName>
        <fullName evidence="4">MYND-type domain-containing protein</fullName>
    </recommendedName>
</protein>
<keyword evidence="1" id="KW-0479">Metal-binding</keyword>
<evidence type="ECO:0000256" key="3">
    <source>
        <dbReference type="ARBA" id="ARBA00022833"/>
    </source>
</evidence>
<keyword evidence="6" id="KW-1185">Reference proteome</keyword>
<dbReference type="InterPro" id="IPR002893">
    <property type="entry name" value="Znf_MYND"/>
</dbReference>
<dbReference type="Gene3D" id="6.10.140.2220">
    <property type="match status" value="1"/>
</dbReference>
<gene>
    <name evidence="5" type="ORF">RSE6_09080</name>
</gene>
<organism evidence="5 6">
    <name type="scientific">Rhynchosporium secalis</name>
    <name type="common">Barley scald fungus</name>
    <dbReference type="NCBI Taxonomy" id="38038"/>
    <lineage>
        <taxon>Eukaryota</taxon>
        <taxon>Fungi</taxon>
        <taxon>Dikarya</taxon>
        <taxon>Ascomycota</taxon>
        <taxon>Pezizomycotina</taxon>
        <taxon>Leotiomycetes</taxon>
        <taxon>Helotiales</taxon>
        <taxon>Ploettnerulaceae</taxon>
        <taxon>Rhynchosporium</taxon>
    </lineage>
</organism>
<feature type="domain" description="MYND-type" evidence="4">
    <location>
        <begin position="8"/>
        <end position="39"/>
    </location>
</feature>
<accession>A0A1E1MI57</accession>
<name>A0A1E1MI57_RHYSE</name>
<keyword evidence="2" id="KW-0863">Zinc-finger</keyword>
<dbReference type="Proteomes" id="UP000177625">
    <property type="component" value="Unassembled WGS sequence"/>
</dbReference>
<dbReference type="EMBL" id="FJVC01000333">
    <property type="protein sequence ID" value="CZT48395.1"/>
    <property type="molecule type" value="Genomic_DNA"/>
</dbReference>